<keyword evidence="10" id="KW-0804">Transcription</keyword>
<evidence type="ECO:0000313" key="16">
    <source>
        <dbReference type="RefSeq" id="XP_028968631.1"/>
    </source>
</evidence>
<feature type="domain" description="PHD-type" evidence="14">
    <location>
        <begin position="361"/>
        <end position="413"/>
    </location>
</feature>
<dbReference type="GO" id="GO:0071564">
    <property type="term" value="C:npBAF complex"/>
    <property type="evidence" value="ECO:0007669"/>
    <property type="project" value="InterPro"/>
</dbReference>
<reference evidence="16" key="1">
    <citation type="submission" date="2025-08" db="UniProtKB">
        <authorList>
            <consortium name="RefSeq"/>
        </authorList>
    </citation>
    <scope>IDENTIFICATION</scope>
</reference>
<evidence type="ECO:0000256" key="1">
    <source>
        <dbReference type="ARBA" id="ARBA00004123"/>
    </source>
</evidence>
<gene>
    <name evidence="16" type="primary">LOC100907335</name>
</gene>
<evidence type="ECO:0000313" key="15">
    <source>
        <dbReference type="Proteomes" id="UP000694867"/>
    </source>
</evidence>
<evidence type="ECO:0000256" key="6">
    <source>
        <dbReference type="ARBA" id="ARBA00022771"/>
    </source>
</evidence>
<dbReference type="KEGG" id="goe:100907335"/>
<dbReference type="InterPro" id="IPR013083">
    <property type="entry name" value="Znf_RING/FYVE/PHD"/>
</dbReference>
<dbReference type="SUPFAM" id="SSF57903">
    <property type="entry name" value="FYVE/PHD zinc finger"/>
    <property type="match status" value="2"/>
</dbReference>
<dbReference type="InterPro" id="IPR001965">
    <property type="entry name" value="Znf_PHD"/>
</dbReference>
<evidence type="ECO:0000256" key="10">
    <source>
        <dbReference type="ARBA" id="ARBA00023163"/>
    </source>
</evidence>
<dbReference type="AlphaFoldDB" id="A0AAJ7SH45"/>
<dbReference type="SMART" id="SM00249">
    <property type="entry name" value="PHD"/>
    <property type="match status" value="2"/>
</dbReference>
<dbReference type="CDD" id="cd21085">
    <property type="entry name" value="WH_NTD_PHF10"/>
    <property type="match status" value="1"/>
</dbReference>
<keyword evidence="7" id="KW-0862">Zinc</keyword>
<keyword evidence="5" id="KW-0677">Repeat</keyword>
<evidence type="ECO:0000256" key="13">
    <source>
        <dbReference type="SAM" id="MobiDB-lite"/>
    </source>
</evidence>
<dbReference type="Proteomes" id="UP000694867">
    <property type="component" value="Unplaced"/>
</dbReference>
<evidence type="ECO:0000256" key="8">
    <source>
        <dbReference type="ARBA" id="ARBA00022902"/>
    </source>
</evidence>
<evidence type="ECO:0000256" key="12">
    <source>
        <dbReference type="PROSITE-ProRule" id="PRU00146"/>
    </source>
</evidence>
<feature type="compositionally biased region" description="Polar residues" evidence="13">
    <location>
        <begin position="30"/>
        <end position="40"/>
    </location>
</feature>
<dbReference type="PANTHER" id="PTHR45888:SF4">
    <property type="entry name" value="PHD FINGER PROTEIN 10"/>
    <property type="match status" value="1"/>
</dbReference>
<feature type="compositionally biased region" description="Basic residues" evidence="13">
    <location>
        <begin position="568"/>
        <end position="580"/>
    </location>
</feature>
<dbReference type="PROSITE" id="PS50016">
    <property type="entry name" value="ZF_PHD_2"/>
    <property type="match status" value="2"/>
</dbReference>
<accession>A0AAJ7SH45</accession>
<keyword evidence="8" id="KW-0524">Neurogenesis</keyword>
<keyword evidence="9" id="KW-0805">Transcription regulation</keyword>
<feature type="region of interest" description="Disordered" evidence="13">
    <location>
        <begin position="308"/>
        <end position="350"/>
    </location>
</feature>
<dbReference type="Gene3D" id="3.30.40.10">
    <property type="entry name" value="Zinc/RING finger domain, C3HC4 (zinc finger)"/>
    <property type="match status" value="2"/>
</dbReference>
<feature type="compositionally biased region" description="Basic and acidic residues" evidence="13">
    <location>
        <begin position="542"/>
        <end position="562"/>
    </location>
</feature>
<feature type="region of interest" description="Disordered" evidence="13">
    <location>
        <begin position="506"/>
        <end position="592"/>
    </location>
</feature>
<evidence type="ECO:0000259" key="14">
    <source>
        <dbReference type="PROSITE" id="PS50016"/>
    </source>
</evidence>
<keyword evidence="11" id="KW-0539">Nucleus</keyword>
<dbReference type="GeneID" id="100907335"/>
<evidence type="ECO:0000256" key="7">
    <source>
        <dbReference type="ARBA" id="ARBA00022833"/>
    </source>
</evidence>
<organism evidence="15 16">
    <name type="scientific">Galendromus occidentalis</name>
    <name type="common">western predatory mite</name>
    <dbReference type="NCBI Taxonomy" id="34638"/>
    <lineage>
        <taxon>Eukaryota</taxon>
        <taxon>Metazoa</taxon>
        <taxon>Ecdysozoa</taxon>
        <taxon>Arthropoda</taxon>
        <taxon>Chelicerata</taxon>
        <taxon>Arachnida</taxon>
        <taxon>Acari</taxon>
        <taxon>Parasitiformes</taxon>
        <taxon>Mesostigmata</taxon>
        <taxon>Gamasina</taxon>
        <taxon>Phytoseioidea</taxon>
        <taxon>Phytoseiidae</taxon>
        <taxon>Typhlodrominae</taxon>
        <taxon>Galendromus</taxon>
    </lineage>
</organism>
<dbReference type="InterPro" id="IPR011011">
    <property type="entry name" value="Znf_FYVE_PHD"/>
</dbReference>
<comment type="subcellular location">
    <subcellularLocation>
        <location evidence="1">Nucleus</location>
    </subcellularLocation>
</comment>
<dbReference type="PANTHER" id="PTHR45888">
    <property type="entry name" value="HL01030P-RELATED"/>
    <property type="match status" value="1"/>
</dbReference>
<feature type="region of interest" description="Disordered" evidence="13">
    <location>
        <begin position="1"/>
        <end position="68"/>
    </location>
</feature>
<dbReference type="CDD" id="cd15528">
    <property type="entry name" value="PHD1_PHF10"/>
    <property type="match status" value="1"/>
</dbReference>
<dbReference type="InterPro" id="IPR019787">
    <property type="entry name" value="Znf_PHD-finger"/>
</dbReference>
<dbReference type="InterPro" id="IPR038045">
    <property type="entry name" value="PHF10_PHD_finger_1"/>
</dbReference>
<name>A0AAJ7SH45_9ACAR</name>
<dbReference type="RefSeq" id="XP_028968631.1">
    <property type="nucleotide sequence ID" value="XM_029112798.1"/>
</dbReference>
<evidence type="ECO:0000256" key="4">
    <source>
        <dbReference type="ARBA" id="ARBA00022723"/>
    </source>
</evidence>
<keyword evidence="15" id="KW-1185">Reference proteome</keyword>
<sequence length="592" mass="68744">MENSGTFLPPQERFPQKPPPAPFIEEETRSSFTDQPSNPSFPVVLDEGGTPSQSLDGTDDSKSGKTRKKLKCIDQHIAEQALARHDILMEHEWPPQSGHTWVLQDNLGEFVGIKNIKRRYPEITRRNIEAHERDFLRARNYVTDMQCDLGLTALRSDEVGELIAREFPEKFQEWENQRKERAKKLLQERKNQLNAPPAQIDKAKMAEIGKKAMEAVYEYNIRLNTERIEERSSIFDLQTHTLLFPAQRRKVFAKPKLGKYPVSIIPGQYQDYYRAYTPHELKYLPLGTVLYGPVTEINKNVLDKLAEEAKMEEEEEDEADCSNSECDEDCHPSEESEEEEIPDETGSNLRENWYETTTQRKLMCKNCEQDLPGLMFRCSDCKKWSHLRCLELPSAEPEYLKKYPWQCMECKTCFVCKRPDHEDQMICCDQCDRGHHSFCVGLWKLPPGGWVCRHCGECFQCGVYKPDWYEEDEEAQWVHEYKRGPMSVKEKRKVYQIYCAKCRVPKPRKPRPSHLNPKGEGEDADEVMEDPSMVEGDDDSKEEVKLELKEELKEEIKDEAKGATRGPGRPRRATRGRARKTFQDADSSMQEG</sequence>
<keyword evidence="6 12" id="KW-0863">Zinc-finger</keyword>
<dbReference type="GO" id="GO:0007399">
    <property type="term" value="P:nervous system development"/>
    <property type="evidence" value="ECO:0007669"/>
    <property type="project" value="UniProtKB-KW"/>
</dbReference>
<evidence type="ECO:0000256" key="2">
    <source>
        <dbReference type="ARBA" id="ARBA00006097"/>
    </source>
</evidence>
<evidence type="ECO:0000256" key="9">
    <source>
        <dbReference type="ARBA" id="ARBA00023015"/>
    </source>
</evidence>
<dbReference type="Pfam" id="PF00628">
    <property type="entry name" value="PHD"/>
    <property type="match status" value="2"/>
</dbReference>
<proteinExistence type="inferred from homology"/>
<comment type="similarity">
    <text evidence="2">Belongs to the SAYP family.</text>
</comment>
<feature type="compositionally biased region" description="Acidic residues" evidence="13">
    <location>
        <begin position="310"/>
        <end position="328"/>
    </location>
</feature>
<evidence type="ECO:0000256" key="11">
    <source>
        <dbReference type="ARBA" id="ARBA00023242"/>
    </source>
</evidence>
<keyword evidence="4" id="KW-0479">Metal-binding</keyword>
<evidence type="ECO:0000256" key="3">
    <source>
        <dbReference type="ARBA" id="ARBA00016995"/>
    </source>
</evidence>
<protein>
    <recommendedName>
        <fullName evidence="3">PHD finger protein 10</fullName>
    </recommendedName>
</protein>
<feature type="domain" description="PHD-type" evidence="14">
    <location>
        <begin position="410"/>
        <end position="458"/>
    </location>
</feature>
<evidence type="ECO:0000256" key="5">
    <source>
        <dbReference type="ARBA" id="ARBA00022737"/>
    </source>
</evidence>
<dbReference type="GO" id="GO:0008270">
    <property type="term" value="F:zinc ion binding"/>
    <property type="evidence" value="ECO:0007669"/>
    <property type="project" value="UniProtKB-KW"/>
</dbReference>